<dbReference type="InterPro" id="IPR016024">
    <property type="entry name" value="ARM-type_fold"/>
</dbReference>
<keyword evidence="3 4" id="KW-0175">Coiled coil</keyword>
<protein>
    <recommendedName>
        <fullName evidence="9">Golgin candidate 6</fullName>
    </recommendedName>
</protein>
<sequence length="981" mass="108656">MHDSVLGSRLLSLHGLLRRYALCELDMKKISWILLAKEIEHTTTNGGVFGLVFGNENSSSEDSYVERLLDRISNGKLAEDRRNAITELQAIVSESQAAQLAFGAMGFPVLLSVLREERDDVEMVRGALETLVSALTSISHAKVSSNEVQSALMNTDLLSREAESISLLLSLLTEDDFYVRYYTLQLLTALLTNSPQRILESRIAKFHFRLQEAILTIPRGITRLMDMLMDREVIRNEALLLLTHLTREAEEIQKIVVFEGAFEKIFGIIKEEGVSDGGVVVQHMAAVGHESGNVVDAGEGQFIHRVVLEDCLELLNNLLRSNASNQVLLRETIGLDSLISILKLRGSGYTFTQQKGGSDTDPGKDLNKQTNKKTLIQKKVLDHLLMISVESQWAPVAVRCAALRCIGDLIAGDSKNCDVLSSKFLGEEPQVEPALNSILRIILRTSSMQEFIAADFVFKSFCEKNVDGQSMLASTLIPQPFCMNDAPLEEDVNMSFGSMLLHGLTLGENDGDLEVCGRAASVLSHVLKNNLHSKERLLKFSLVLRIEIEAPVPSIGSPEPLMHRMVKYLALASSMKSKDGKSRSSGNSYIQENILKLLITWLADCPDAVHCFLDAHPHITYLLELVSNLSETVCVRGLAAVVLGECVIYNKLTDSATDAFAIVDMTSKKIGLGSYFLKIEEMQKSLVFANLESSLNRKSFTRSSAASMEDIADSDINDLSEQKNMNHTILSSILDSYFVNLVKGLESDIREQIVEVFSHPKMKVAAVPAELEQKIGENDLEYTKRLKAFLEKQCSEIQDLLSRNATLAEDLATKGGGGNFQLEQRVSESSDKVQINALSRDLQEATKRLEILKAEKAEAESDTRKYRSLAEKMEADLRSLSDAYNSLEQSNIELEKQVHSMKNGGPSTFLDVDAIKSEAREEAQKENESELNDLLVCLGQEQSKVDKLSARLLELGEDVDKLLEGVGDDVGNVEDEEEDTE</sequence>
<evidence type="ECO:0000259" key="6">
    <source>
        <dbReference type="Pfam" id="PF04871"/>
    </source>
</evidence>
<feature type="domain" description="Uso1/p115-like vesicle tethering protein C-terminal" evidence="6">
    <location>
        <begin position="855"/>
        <end position="979"/>
    </location>
</feature>
<feature type="domain" description="Vesicle tethering protein Uso1/P115-like head" evidence="5">
    <location>
        <begin position="432"/>
        <end position="753"/>
    </location>
</feature>
<organism evidence="7 8">
    <name type="scientific">Sphenostylis stenocarpa</name>
    <dbReference type="NCBI Taxonomy" id="92480"/>
    <lineage>
        <taxon>Eukaryota</taxon>
        <taxon>Viridiplantae</taxon>
        <taxon>Streptophyta</taxon>
        <taxon>Embryophyta</taxon>
        <taxon>Tracheophyta</taxon>
        <taxon>Spermatophyta</taxon>
        <taxon>Magnoliopsida</taxon>
        <taxon>eudicotyledons</taxon>
        <taxon>Gunneridae</taxon>
        <taxon>Pentapetalae</taxon>
        <taxon>rosids</taxon>
        <taxon>fabids</taxon>
        <taxon>Fabales</taxon>
        <taxon>Fabaceae</taxon>
        <taxon>Papilionoideae</taxon>
        <taxon>50 kb inversion clade</taxon>
        <taxon>NPAAA clade</taxon>
        <taxon>indigoferoid/millettioid clade</taxon>
        <taxon>Phaseoleae</taxon>
        <taxon>Sphenostylis</taxon>
    </lineage>
</organism>
<gene>
    <name evidence="7" type="ORF">AYBTSS11_LOCUS411</name>
</gene>
<reference evidence="7" key="1">
    <citation type="submission" date="2023-10" db="EMBL/GenBank/DDBJ databases">
        <authorList>
            <person name="Domelevo Entfellner J.-B."/>
        </authorList>
    </citation>
    <scope>NUCLEOTIDE SEQUENCE</scope>
</reference>
<name>A0AA86V105_9FABA</name>
<dbReference type="GO" id="GO:0000139">
    <property type="term" value="C:Golgi membrane"/>
    <property type="evidence" value="ECO:0007669"/>
    <property type="project" value="InterPro"/>
</dbReference>
<comment type="subcellular location">
    <subcellularLocation>
        <location evidence="1">Golgi apparatus</location>
    </subcellularLocation>
</comment>
<dbReference type="GO" id="GO:0005783">
    <property type="term" value="C:endoplasmic reticulum"/>
    <property type="evidence" value="ECO:0007669"/>
    <property type="project" value="TreeGrafter"/>
</dbReference>
<evidence type="ECO:0000256" key="1">
    <source>
        <dbReference type="ARBA" id="ARBA00004555"/>
    </source>
</evidence>
<dbReference type="GO" id="GO:0012507">
    <property type="term" value="C:ER to Golgi transport vesicle membrane"/>
    <property type="evidence" value="ECO:0007669"/>
    <property type="project" value="TreeGrafter"/>
</dbReference>
<evidence type="ECO:0000256" key="2">
    <source>
        <dbReference type="ARBA" id="ARBA00023034"/>
    </source>
</evidence>
<dbReference type="GO" id="GO:0006886">
    <property type="term" value="P:intracellular protein transport"/>
    <property type="evidence" value="ECO:0007669"/>
    <property type="project" value="InterPro"/>
</dbReference>
<dbReference type="InterPro" id="IPR011989">
    <property type="entry name" value="ARM-like"/>
</dbReference>
<dbReference type="InterPro" id="IPR024095">
    <property type="entry name" value="Vesicle_P115"/>
</dbReference>
<evidence type="ECO:0000313" key="8">
    <source>
        <dbReference type="Proteomes" id="UP001189624"/>
    </source>
</evidence>
<evidence type="ECO:0000259" key="5">
    <source>
        <dbReference type="Pfam" id="PF04869"/>
    </source>
</evidence>
<dbReference type="Gramene" id="rna-AYBTSS11_LOCUS411">
    <property type="protein sequence ID" value="CAJ1792502.1"/>
    <property type="gene ID" value="gene-AYBTSS11_LOCUS411"/>
</dbReference>
<dbReference type="Proteomes" id="UP001189624">
    <property type="component" value="Chromosome 1"/>
</dbReference>
<keyword evidence="8" id="KW-1185">Reference proteome</keyword>
<dbReference type="GO" id="GO:0005795">
    <property type="term" value="C:Golgi stack"/>
    <property type="evidence" value="ECO:0007669"/>
    <property type="project" value="TreeGrafter"/>
</dbReference>
<evidence type="ECO:0000256" key="3">
    <source>
        <dbReference type="ARBA" id="ARBA00023054"/>
    </source>
</evidence>
<dbReference type="GO" id="GO:0048211">
    <property type="term" value="P:Golgi vesicle docking"/>
    <property type="evidence" value="ECO:0007669"/>
    <property type="project" value="TreeGrafter"/>
</dbReference>
<dbReference type="InterPro" id="IPR006955">
    <property type="entry name" value="Uso1_p115_C"/>
</dbReference>
<dbReference type="Pfam" id="PF04871">
    <property type="entry name" value="Uso1_p115_C"/>
    <property type="match status" value="1"/>
</dbReference>
<dbReference type="Pfam" id="PF04869">
    <property type="entry name" value="Uso1_p115_head"/>
    <property type="match status" value="1"/>
</dbReference>
<dbReference type="EMBL" id="OY731398">
    <property type="protein sequence ID" value="CAJ1792502.1"/>
    <property type="molecule type" value="Genomic_DNA"/>
</dbReference>
<evidence type="ECO:0000256" key="4">
    <source>
        <dbReference type="SAM" id="Coils"/>
    </source>
</evidence>
<accession>A0AA86V105</accession>
<dbReference type="PANTHER" id="PTHR10013">
    <property type="entry name" value="GENERAL VESICULAR TRANSPORT FACTOR P115"/>
    <property type="match status" value="1"/>
</dbReference>
<dbReference type="SUPFAM" id="SSF48371">
    <property type="entry name" value="ARM repeat"/>
    <property type="match status" value="1"/>
</dbReference>
<feature type="coiled-coil region" evidence="4">
    <location>
        <begin position="835"/>
        <end position="904"/>
    </location>
</feature>
<evidence type="ECO:0000313" key="7">
    <source>
        <dbReference type="EMBL" id="CAJ1792502.1"/>
    </source>
</evidence>
<dbReference type="GO" id="GO:0006888">
    <property type="term" value="P:endoplasmic reticulum to Golgi vesicle-mediated transport"/>
    <property type="evidence" value="ECO:0007669"/>
    <property type="project" value="TreeGrafter"/>
</dbReference>
<proteinExistence type="predicted"/>
<keyword evidence="2" id="KW-0333">Golgi apparatus</keyword>
<dbReference type="InterPro" id="IPR006953">
    <property type="entry name" value="Vesicle_Uso1_P115_head"/>
</dbReference>
<dbReference type="Gene3D" id="1.25.10.10">
    <property type="entry name" value="Leucine-rich Repeat Variant"/>
    <property type="match status" value="2"/>
</dbReference>
<dbReference type="AlphaFoldDB" id="A0AA86V105"/>
<evidence type="ECO:0008006" key="9">
    <source>
        <dbReference type="Google" id="ProtNLM"/>
    </source>
</evidence>
<dbReference type="GO" id="GO:0048280">
    <property type="term" value="P:vesicle fusion with Golgi apparatus"/>
    <property type="evidence" value="ECO:0007669"/>
    <property type="project" value="InterPro"/>
</dbReference>
<dbReference type="PANTHER" id="PTHR10013:SF0">
    <property type="entry name" value="GENERAL VESICULAR TRANSPORT FACTOR P115"/>
    <property type="match status" value="1"/>
</dbReference>